<dbReference type="InterPro" id="IPR016039">
    <property type="entry name" value="Thiolase-like"/>
</dbReference>
<feature type="domain" description="PKS/mFAS DH" evidence="12">
    <location>
        <begin position="930"/>
        <end position="1201"/>
    </location>
</feature>
<dbReference type="InterPro" id="IPR013968">
    <property type="entry name" value="PKS_KR"/>
</dbReference>
<evidence type="ECO:0000256" key="3">
    <source>
        <dbReference type="ARBA" id="ARBA00022450"/>
    </source>
</evidence>
<dbReference type="SUPFAM" id="SSF51735">
    <property type="entry name" value="NAD(P)-binding Rossmann-fold domains"/>
    <property type="match status" value="6"/>
</dbReference>
<keyword evidence="3" id="KW-0596">Phosphopantetheine</keyword>
<dbReference type="GO" id="GO:0004312">
    <property type="term" value="F:fatty acid synthase activity"/>
    <property type="evidence" value="ECO:0007669"/>
    <property type="project" value="TreeGrafter"/>
</dbReference>
<dbReference type="Pfam" id="PF00550">
    <property type="entry name" value="PP-binding"/>
    <property type="match status" value="3"/>
</dbReference>
<dbReference type="SUPFAM" id="SSF52151">
    <property type="entry name" value="FabD/lysophospholipase-like"/>
    <property type="match status" value="3"/>
</dbReference>
<dbReference type="InterPro" id="IPR001227">
    <property type="entry name" value="Ac_transferase_dom_sf"/>
</dbReference>
<gene>
    <name evidence="13" type="primary">hitP4</name>
</gene>
<evidence type="ECO:0000256" key="6">
    <source>
        <dbReference type="ARBA" id="ARBA00023194"/>
    </source>
</evidence>
<evidence type="ECO:0000259" key="12">
    <source>
        <dbReference type="PROSITE" id="PS52019"/>
    </source>
</evidence>
<dbReference type="PROSITE" id="PS52004">
    <property type="entry name" value="KS3_2"/>
    <property type="match status" value="3"/>
</dbReference>
<reference evidence="13" key="1">
    <citation type="journal article" date="2015" name="ChemBioChem">
        <title>Genome Mining of the Hitachimycin Biosynthetic Gene Cluster: Involvement of a Phenylalanine-2,3-aminomutase in Biosynthesis.</title>
        <authorList>
            <person name="Kudo F."/>
            <person name="Kawamura K."/>
            <person name="Uchino A."/>
            <person name="Miyanaga A."/>
            <person name="Numakura M."/>
            <person name="Takayanagi R."/>
            <person name="Eguchi T."/>
        </authorList>
    </citation>
    <scope>NUCLEOTIDE SEQUENCE</scope>
    <source>
        <strain evidence="13">JCM 11712</strain>
    </source>
</reference>
<dbReference type="PANTHER" id="PTHR43775">
    <property type="entry name" value="FATTY ACID SYNTHASE"/>
    <property type="match status" value="1"/>
</dbReference>
<dbReference type="InterPro" id="IPR036736">
    <property type="entry name" value="ACP-like_sf"/>
</dbReference>
<dbReference type="PROSITE" id="PS52019">
    <property type="entry name" value="PKS_MFAS_DH"/>
    <property type="match status" value="3"/>
</dbReference>
<dbReference type="FunFam" id="3.40.47.10:FF:000019">
    <property type="entry name" value="Polyketide synthase type I"/>
    <property type="match status" value="3"/>
</dbReference>
<dbReference type="Gene3D" id="3.10.129.110">
    <property type="entry name" value="Polyketide synthase dehydratase"/>
    <property type="match status" value="3"/>
</dbReference>
<dbReference type="Pfam" id="PF00109">
    <property type="entry name" value="ketoacyl-synt"/>
    <property type="match status" value="3"/>
</dbReference>
<proteinExistence type="predicted"/>
<keyword evidence="8" id="KW-0012">Acyltransferase</keyword>
<dbReference type="InterPro" id="IPR016036">
    <property type="entry name" value="Malonyl_transacylase_ACP-bd"/>
</dbReference>
<sequence length="5186" mass="541791">MANEADMANESGTGNDDKLLRYLKRVTADLQQTRQRLQEVEGQEHEPIAIIGMSCRFPGGVRDPEDLWRLVSEGRDAITTFPTDRGWPLGDLHHDDPDQAGTSYVREGGFVHDAGEFDAAFFDMSPREAVATDPQQRLVLETSWEVFERAGIDPQTMRGTPVGVFAGSGIQDYGDLLLRAPEAAEAYMSTAVSPAVISGRVAYSLGLEGPTLTVDTACSSSLVALHLAAQSLRRQECTLALAGGVMVMATPAPFVAFSRQRGLAPDGRCKAFSDDADGTGWAEGAGMLLLERLSDARRNGHRVLAVVRGSAINQDGASNGLTVPNGPAQQRVIRQALADAGVPAAQIDAVEGHGTGTTLGDPIEAQALLATYGQDRPEDRPLWLGSIKSNIGHAQAAAGVSGIIKMVEAMRHGVLPRTLHVSEPSTYVDWTQGNVRLLTESRPWPENGHPRRAGISSFGVSGTNAHVILEEGEPLVVAEEGSPWPEGVPLPWLLSAKSEAALSAQAERLASHVRGMPELRPLDVGFSLASSRAVLGHRAVVVAGDVAGGLSVVAEGGVGAGVVRGVASDGPVAFVFSGQGAQRVGMGAELGAAFPVFRAAFDEVCDLFDPLLGGSLRDVVSSGEGLSETVFTQAALFAVEVALFRLVSSWGVRPDFVAGHSIGEVAAAHVAGVFSLGDAVRLVAARGRLMQALPSGGAMVAVQATEAEVLPLLGEGVGLAAINGPDSVVVSGVEEAVAAVVEAFAAEGRRTRRLTVSHAFHSVLMDPMLDEFRVVAEGLSYAAPSIPVVSNVTGDLADELGSPGYWVRHVREAVRFADGVGFLRSRGVSRFVELGPDGVLSAMVRGCVGDDDVVVLPALRKGRPEVESLVSALAELHVNGVLVDWDVFFAGHGARRVALPTYAFQRERYWVEPSTHGGDVASAGLDSPEHPLLGAMVPLPESDAVVFTGRLSVESHRWLADHVVGGSVLFPGTGYVELAVRAGDQVGCGQLAELTLQAPLVLPEQGHVQVRVVVDAADRSGGRPVHVYSRRTDTSGWTRHAAGVLAAGTGRGEEASAQWPPVGAAVVDLSDFYPDLAAAGLAYGPVFQGLRAAWRLGDEVFAEVELPERAQADAGRFGLHPALLDAGLHAIALSGATGERAALPFSWSGVELYASGASALRVRVTPVRAGAVSLRIADAAGRPVASVDELALRELSEDGPVAAEARDALYRLDWLPVAAATRAVTAAAWDELDSGGVVPEVVVLPVPGGSEPDAVRTALRRVLGVVQSWLTEDRFADAKLVVLTRGAMALEGESVTDLAGAAVWGLVRSAQSEEPGRIVLVDGDRADVGSALDSGEPQVLVRDGVVRAARLVRVAVPEQAEVVDRFGVDGEVLVTGGTGSLGALFARHLVTRHGVRRLLLTSRRGPAAEGAAELVAELAELGAEVRVVACDVADRDALAALLADRTLTGVVHAAGVLDDGVISSLTPERLDAVIRPKAEAAWNLHELTRHMDLSAFVLFSSASGVMGAPGQGNYAAANAFLDGLAVRRHADGLPALSLAWGLWNQAGGMNGSLAEADLSRMAQAGVSPLTADHGLALFDAALGETAVLPIDLNLAALRAQGDSLAELYRGLVPVARRSATGVRADAETLRRRLASLPEAEWHDALVLLVRTRAAMVLGHAGPEAIAPDRAFRDLGFDSLASVELRNGLREATGLRLPATLVFDYPNSVVLAGFLLAEVSGSLDDGLIAAAGPALDDDPIAIVGMSCRYPGGIESPEDLWRLVFEGRDAGSEFPVNRGWDIERVYDPEGLRPDTSYVNRGGFLHDAPTFDPGFFGISPNEALMMDPQQRLLLETSWEALEHAGIDPATLRGSSTGVFAGMMYHDYTYNSSTGAIASGRVSYVLGLEGPAVTVDTACSSSLIALHFAVQALRSGECSLALAGGVAVMATPETFIEFSRQGGLSRDGRCKSFAAAADGTGWGEGAGMLLVERLSDARRNGHRVLALVCGTAINQDGASNGLTAPNGPAQRRVIRQALANAGLSYADVDAVEAHGTGTTLGDPIEAQALLATYGQDRPEDLPLWLGSVKSNMGHTQAAAGVAGIIKMIEAMRHGVLPRTLHVDEPTPQVDWSAGYVRLLTQPQPWPETSRARRAGVSSFGISGTNAHVILEQAPEEAETSARAVPAALPVVPLVVSGRGREAMRGQAARLSAHLRGSEWNPVDVGHSLLTSRGAFEHRGAVVGADTAELLAALDVLAAGGAADNVVHGAAPGEARTVFVFPGQGSQWSGMALDLLADVPAFAARMKECAAALASFVDWDLLAVLRGEPDAPTLEHVDVVQPVLWAVMVSLAEAWRAFGVEPAAVVGHSQGEIAAACVAGALTLDEGARVVALRSRIIRRSLAGRGGMMSVALSESRALERIEGRDDLQLAVVNSPTSVVVCGAPDALAELHAQLESEEVRARIIPVDYASHSKYVEEIRDELLDTLADVRPRTGSIAFYSTVTGGLLDTSELNAEYWYTNLRHTVRFEETTRALLADGFGLFVEASPHPGLLVGLADTVESAGAAAATVGSLRRDEGGLRRFVTSLSEAYVQGAGVDWRPLFAEAAPRPVELPTYAFQRESYWLRPPADAGGGASAGLDAADHPLLGATMSAADSDGVVLSGRLSLGTQTWLAEHAVGGTVLLPGAAFVEFATQAGDRVGYANVAELTLEAPLLLPERGAVRVQVVLGAAGESGARPLGVYSRDESAAADPDWTRHATGLLTASAPPPAFDLTAWPPAGATAIDLAGFYPEAAESGLGYGPVFQGLRAAWRHGDDVYAEVALPESAHEDAERFGLHPALLDAALHAIGLADGLVDGPSLPFAWSRVALYAAGASALRVRVRAAGDGGVALAIADASGRPVAAVESLALRPVPVGPLDAGRSVLRDALFRVEWPVVAGTAEVAGDFVEWDALAADDVVPAYVVLRCDGGRDAAAVRAQTHRVLRVAQAWSTDERYANATLLVVTRGAMALPGEDVTDPAGAAVWGLIRSAQSEEPGRIVLADLDGRDDDLLVALASGEPQVVVREGVAHAARLARVPIGETQDAFGPDASVLITGGTGTLGALFARHLVTRYGVRRLLLTSRRGLAAEGAAELVEELSGLGASAEVVACDVADREALAELLAGRSLTGVVHAAGVLDDGLLASLTPERMDTVLRPKVDAAWNLHESTRDMDLSAFVLFSSAGGVLGAPGQGNYAAANTYLDALAIHRRAHGLPATSLAWGLWDQASGMTGTLDSTDRARISRGGVLPLSTEDGLTLFDAGVGLPDAALVPIRLDPRALGVGEAVPPILRGLVRGVVRRTVEATALWADGLRDRLARLPRSEQEALLLDMVRAQAASILGHAGPEAIEPERAFRDLGFDSLAAVGFRNRLNEATELRLPATLVFDHPTPIVLSRHLAAELSGRLDVREAEPAAGPARAKDDPIVIVGMACRYPGGVRSPEDLWQVLAEGRDTISRFPADRGWDLDRLFDPQAERVDSVYVNEGGFLYDAADFDADFFGISPNEALTMDPQQRLLLETSWEVLERAGIDPATLRGSSTGVFTGMMHHDYAYSSNSGAIASGRVSYVLGLEGPAVTVDTACSSSLVALHWAIQALQSGECTLALVGGVTVMASPDTFVYFSAQQGLSRAGRCKSFAGGADGTALGEGVGMLLVERLSDARRNGHQVLAVVAGSAVNQDGASNGLTAPNGPAQRRVIRQALRSAGLVSADVDAVEAHGTGTTLGDPIEAQALLATYGQDRPEGRPLWLGSIKSNIGHAQAAAGVAGVIKMVEAMRRGVLPMTLHVDEPTPEVDWSAGAVALLTESRVWPEVGRPRRAAVSSFGISGTNAHVILEQVESIAAPVPADDEVVSPTVWALSAKSGPALRAQAERLASHVRKLPELRPLDVGFSLVTSRAVFEHRAVVSGTDRDALLRGLAAVAEGSSVGAVRSGGTAFVFSGQGAQRVGMGAELGVAFPVFRAAFEEICDLFDPLLGGSLRDVVSSGEGLDETVFTQAALFAVEVALFRLLSSWGVRPDFVAGHSIGEVAAAHVAGVFSLGDAVRLVAARGRLMQALPSGGAMIAVQATEAEVLPLLGEGVGLAAINGPDSVVLSGVEEAVAAVVEVFAAEGRRTRRLTVSHAFHSVLMDPMLDEFRVVAEGLSYAAPSIPVVSNVTGDLADELGSPGYWVRHVREAVRFADGVGFLRSRGVSRFVELGPDGVLSAMVRGCVGDDDVVVLPALRKDRPEVATVLSAVGELHVSGAAVDWEAFFAGRGARRVALPTYAFRHERYWLTALAEGDAASMGLDSPEHPLLGAMVPLPESDGVMFTGRLSVRTHAWLADHQVGDAVLLPGAATVELALRAGDQVGCGRVEELTLQAPLVFSGQEAVQLQVVVGGADETGRRALTVYSHPDRASETAWTRNATGVLSAVEQEEPSFGPSSWPPAGAVAVDLTDFYPELAAAGLEYGPLFQGMRAAWRLGDEVFAEVVLPERAGTEAARFGLHPALLDAGLHAIALSGATGAQAALPFSWSGVELYASGASALRVRVIPLRAGEVSLRIADTVGLPVASVASLTLREVAPEGFATAASRHHDALHQLTWTKVASEPRDVHAIGWDELDSGGAVPDVVVLPVSGGSGPAAVRAALLRVLDAVQSWSVEERFADATLVVVTRGAVALEGEDVTDLAAAAVWGLVRSAQSEEPGRFVLADFDAGGDVDVPAVVGSGESQVVMRDGVAHAARLARVPAEELPHSVAPFGADGEVLITGGTGTLGALFARHLVTRYGVRKLLLTSRRGPAAEGAAELVAELSELGAEAEVVACDVADRQAVAELLTGRALTGVVHAAGVLDDGVISSLTPERLDTVMRPKADAAWNLHESTKDMDLSAFVLFSSAAGVLGGAGQGNYAAANAFLDGLAAHRRAGGRHALSLAWGLWDTDGGMTGSLAADDRARLARGGVLPLTVAEGLALFDTATTLDQAALAPVRFDPDALSSAELPSLLRGLARGGPSRRSVVVRSDAGATLRRRLDGLSPADRNDALLDVVRSQAAATLGHADAEAIDADRAFAELGFDSLSAVEFRNGLNAVTGLRLPSTLVFDYANPLVLAEHIGTELAPDSETDAETTAGRDRFHDALRSIPLQRLRDAGLMDRLLELAGVADPGLGFDTDVSAPKESIDEMDAESLISMALEGFGPDDAIQEA</sequence>
<dbReference type="SMART" id="SM00827">
    <property type="entry name" value="PKS_AT"/>
    <property type="match status" value="3"/>
</dbReference>
<dbReference type="PROSITE" id="PS00012">
    <property type="entry name" value="PHOSPHOPANTETHEINE"/>
    <property type="match status" value="1"/>
</dbReference>
<protein>
    <submittedName>
        <fullName evidence="13">Putative PKS (KS-AT-DH-KR-ACP-KS-AT-DH-KR-ACP-KS-AT-DH-KR-ACP)</fullName>
    </submittedName>
</protein>
<dbReference type="InterPro" id="IPR032821">
    <property type="entry name" value="PKS_assoc"/>
</dbReference>
<dbReference type="InterPro" id="IPR036299">
    <property type="entry name" value="Polyketide_synth_docking_sf"/>
</dbReference>
<dbReference type="Pfam" id="PF02801">
    <property type="entry name" value="Ketoacyl-synt_C"/>
    <property type="match status" value="3"/>
</dbReference>
<comment type="cofactor">
    <cofactor evidence="1">
        <name>pantetheine 4'-phosphate</name>
        <dbReference type="ChEBI" id="CHEBI:47942"/>
    </cofactor>
</comment>
<evidence type="ECO:0000259" key="11">
    <source>
        <dbReference type="PROSITE" id="PS52004"/>
    </source>
</evidence>
<feature type="region of interest" description="C-terminal hotdog fold" evidence="9">
    <location>
        <begin position="4438"/>
        <end position="4575"/>
    </location>
</feature>
<dbReference type="GO" id="GO:0031177">
    <property type="term" value="F:phosphopantetheine binding"/>
    <property type="evidence" value="ECO:0007669"/>
    <property type="project" value="InterPro"/>
</dbReference>
<feature type="domain" description="Carrier" evidence="10">
    <location>
        <begin position="1643"/>
        <end position="1718"/>
    </location>
</feature>
<dbReference type="InterPro" id="IPR020841">
    <property type="entry name" value="PKS_Beta-ketoAc_synthase_dom"/>
</dbReference>
<dbReference type="PROSITE" id="PS50075">
    <property type="entry name" value="CARRIER"/>
    <property type="match status" value="3"/>
</dbReference>
<feature type="region of interest" description="N-terminal hotdog fold" evidence="9">
    <location>
        <begin position="930"/>
        <end position="1052"/>
    </location>
</feature>
<dbReference type="InterPro" id="IPR036291">
    <property type="entry name" value="NAD(P)-bd_dom_sf"/>
</dbReference>
<feature type="domain" description="Carrier" evidence="10">
    <location>
        <begin position="5024"/>
        <end position="5099"/>
    </location>
</feature>
<dbReference type="Pfam" id="PF14765">
    <property type="entry name" value="PS-DH"/>
    <property type="match status" value="3"/>
</dbReference>
<feature type="active site" description="Proton acceptor; for dehydratase activity" evidence="9">
    <location>
        <position position="4333"/>
    </location>
</feature>
<evidence type="ECO:0000256" key="5">
    <source>
        <dbReference type="ARBA" id="ARBA00022679"/>
    </source>
</evidence>
<dbReference type="Pfam" id="PF08659">
    <property type="entry name" value="KR"/>
    <property type="match status" value="3"/>
</dbReference>
<dbReference type="Gene3D" id="1.10.1200.10">
    <property type="entry name" value="ACP-like"/>
    <property type="match status" value="3"/>
</dbReference>
<dbReference type="CDD" id="cd08956">
    <property type="entry name" value="KR_3_FAS_SDR_x"/>
    <property type="match status" value="3"/>
</dbReference>
<dbReference type="FunFam" id="1.10.1200.10:FF:000007">
    <property type="entry name" value="Probable polyketide synthase pks17"/>
    <property type="match status" value="3"/>
</dbReference>
<feature type="active site" description="Proton donor; for dehydratase activity" evidence="9">
    <location>
        <position position="1125"/>
    </location>
</feature>
<dbReference type="InterPro" id="IPR055123">
    <property type="entry name" value="SpnB-like_Rossmann"/>
</dbReference>
<dbReference type="Gene3D" id="3.40.366.10">
    <property type="entry name" value="Malonyl-Coenzyme A Acyl Carrier Protein, domain 2"/>
    <property type="match status" value="3"/>
</dbReference>
<feature type="active site" description="Proton donor; for dehydratase activity" evidence="9">
    <location>
        <position position="4499"/>
    </location>
</feature>
<dbReference type="GO" id="GO:0004315">
    <property type="term" value="F:3-oxoacyl-[acyl-carrier-protein] synthase activity"/>
    <property type="evidence" value="ECO:0007669"/>
    <property type="project" value="InterPro"/>
</dbReference>
<feature type="region of interest" description="C-terminal hotdog fold" evidence="9">
    <location>
        <begin position="1064"/>
        <end position="1201"/>
    </location>
</feature>
<keyword evidence="7" id="KW-0511">Multifunctional enzyme</keyword>
<organism evidence="13">
    <name type="scientific">Embleya scabrispora</name>
    <dbReference type="NCBI Taxonomy" id="159449"/>
    <lineage>
        <taxon>Bacteria</taxon>
        <taxon>Bacillati</taxon>
        <taxon>Actinomycetota</taxon>
        <taxon>Actinomycetes</taxon>
        <taxon>Kitasatosporales</taxon>
        <taxon>Streptomycetaceae</taxon>
        <taxon>Embleya</taxon>
    </lineage>
</organism>
<dbReference type="SMART" id="SM00825">
    <property type="entry name" value="PKS_KS"/>
    <property type="match status" value="3"/>
</dbReference>
<dbReference type="InterPro" id="IPR018201">
    <property type="entry name" value="Ketoacyl_synth_AS"/>
</dbReference>
<dbReference type="SUPFAM" id="SSF53901">
    <property type="entry name" value="Thiolase-like"/>
    <property type="match status" value="3"/>
</dbReference>
<dbReference type="InterPro" id="IPR057326">
    <property type="entry name" value="KR_dom"/>
</dbReference>
<dbReference type="InterPro" id="IPR014031">
    <property type="entry name" value="Ketoacyl_synth_C"/>
</dbReference>
<dbReference type="CDD" id="cd00833">
    <property type="entry name" value="PKS"/>
    <property type="match status" value="3"/>
</dbReference>
<feature type="active site" description="Proton acceptor; for dehydratase activity" evidence="9">
    <location>
        <position position="2651"/>
    </location>
</feature>
<dbReference type="FunFam" id="3.40.366.10:FF:000002">
    <property type="entry name" value="Probable polyketide synthase 2"/>
    <property type="match status" value="3"/>
</dbReference>
<dbReference type="Pfam" id="PF00698">
    <property type="entry name" value="Acyl_transf_1"/>
    <property type="match status" value="3"/>
</dbReference>
<feature type="domain" description="Ketosynthase family 3 (KS3)" evidence="11">
    <location>
        <begin position="3434"/>
        <end position="3846"/>
    </location>
</feature>
<accession>A0A0F7R2S5</accession>
<dbReference type="InterPro" id="IPR014030">
    <property type="entry name" value="Ketoacyl_synth_N"/>
</dbReference>
<dbReference type="PANTHER" id="PTHR43775:SF51">
    <property type="entry name" value="INACTIVE PHENOLPHTHIOCEROL SYNTHESIS POLYKETIDE SYNTHASE TYPE I PKS1-RELATED"/>
    <property type="match status" value="1"/>
</dbReference>
<evidence type="ECO:0000259" key="10">
    <source>
        <dbReference type="PROSITE" id="PS50075"/>
    </source>
</evidence>
<dbReference type="InterPro" id="IPR016035">
    <property type="entry name" value="Acyl_Trfase/lysoPLipase"/>
</dbReference>
<dbReference type="EMBL" id="LC008143">
    <property type="protein sequence ID" value="BAR73020.1"/>
    <property type="molecule type" value="Genomic_DNA"/>
</dbReference>
<dbReference type="SMART" id="SM01294">
    <property type="entry name" value="PKS_PP_betabranch"/>
    <property type="match status" value="3"/>
</dbReference>
<dbReference type="InterPro" id="IPR009081">
    <property type="entry name" value="PP-bd_ACP"/>
</dbReference>
<evidence type="ECO:0000256" key="2">
    <source>
        <dbReference type="ARBA" id="ARBA00004792"/>
    </source>
</evidence>
<feature type="domain" description="Carrier" evidence="10">
    <location>
        <begin position="3339"/>
        <end position="3414"/>
    </location>
</feature>
<evidence type="ECO:0000256" key="1">
    <source>
        <dbReference type="ARBA" id="ARBA00001957"/>
    </source>
</evidence>
<evidence type="ECO:0000313" key="13">
    <source>
        <dbReference type="EMBL" id="BAR73020.1"/>
    </source>
</evidence>
<dbReference type="InterPro" id="IPR049900">
    <property type="entry name" value="PKS_mFAS_DH"/>
</dbReference>
<feature type="region of interest" description="C-terminal hotdog fold" evidence="9">
    <location>
        <begin position="2756"/>
        <end position="2893"/>
    </location>
</feature>
<feature type="active site" description="Proton acceptor; for dehydratase activity" evidence="9">
    <location>
        <position position="962"/>
    </location>
</feature>
<dbReference type="GO" id="GO:0033068">
    <property type="term" value="P:macrolide biosynthetic process"/>
    <property type="evidence" value="ECO:0007669"/>
    <property type="project" value="UniProtKB-ARBA"/>
</dbReference>
<dbReference type="SUPFAM" id="SSF55048">
    <property type="entry name" value="Probable ACP-binding domain of malonyl-CoA ACP transacylase"/>
    <property type="match status" value="3"/>
</dbReference>
<evidence type="ECO:0000256" key="7">
    <source>
        <dbReference type="ARBA" id="ARBA00023268"/>
    </source>
</evidence>
<dbReference type="InterPro" id="IPR049552">
    <property type="entry name" value="PKS_DH_N"/>
</dbReference>
<dbReference type="InterPro" id="IPR014043">
    <property type="entry name" value="Acyl_transferase_dom"/>
</dbReference>
<dbReference type="SMART" id="SM00822">
    <property type="entry name" value="PKS_KR"/>
    <property type="match status" value="3"/>
</dbReference>
<feature type="region of interest" description="N-terminal hotdog fold" evidence="9">
    <location>
        <begin position="2619"/>
        <end position="2744"/>
    </location>
</feature>
<evidence type="ECO:0000256" key="9">
    <source>
        <dbReference type="PROSITE-ProRule" id="PRU01363"/>
    </source>
</evidence>
<dbReference type="InterPro" id="IPR020806">
    <property type="entry name" value="PKS_PP-bd"/>
</dbReference>
<feature type="domain" description="Ketosynthase family 3 (KS3)" evidence="11">
    <location>
        <begin position="45"/>
        <end position="471"/>
    </location>
</feature>
<dbReference type="SMART" id="SM00823">
    <property type="entry name" value="PKS_PP"/>
    <property type="match status" value="3"/>
</dbReference>
<dbReference type="SUPFAM" id="SSF101173">
    <property type="entry name" value="Docking domain B of the erythromycin polyketide synthase (DEBS)"/>
    <property type="match status" value="1"/>
</dbReference>
<keyword evidence="4" id="KW-0597">Phosphoprotein</keyword>
<dbReference type="InterPro" id="IPR006162">
    <property type="entry name" value="Ppantetheine_attach_site"/>
</dbReference>
<feature type="region of interest" description="N-terminal hotdog fold" evidence="9">
    <location>
        <begin position="4301"/>
        <end position="4425"/>
    </location>
</feature>
<dbReference type="PROSITE" id="PS00606">
    <property type="entry name" value="KS3_1"/>
    <property type="match status" value="3"/>
</dbReference>
<keyword evidence="5" id="KW-0808">Transferase</keyword>
<dbReference type="SUPFAM" id="SSF47336">
    <property type="entry name" value="ACP-like"/>
    <property type="match status" value="3"/>
</dbReference>
<feature type="active site" description="Proton donor; for dehydratase activity" evidence="9">
    <location>
        <position position="2817"/>
    </location>
</feature>
<dbReference type="Gene3D" id="3.40.50.720">
    <property type="entry name" value="NAD(P)-binding Rossmann-like Domain"/>
    <property type="match status" value="3"/>
</dbReference>
<evidence type="ECO:0000256" key="4">
    <source>
        <dbReference type="ARBA" id="ARBA00022553"/>
    </source>
</evidence>
<dbReference type="InterPro" id="IPR042104">
    <property type="entry name" value="PKS_dehydratase_sf"/>
</dbReference>
<dbReference type="Pfam" id="PF21089">
    <property type="entry name" value="PKS_DH_N"/>
    <property type="match status" value="3"/>
</dbReference>
<dbReference type="InterPro" id="IPR050091">
    <property type="entry name" value="PKS_NRPS_Biosynth_Enz"/>
</dbReference>
<name>A0A0F7R2S5_9ACTN</name>
<dbReference type="Pfam" id="PF08990">
    <property type="entry name" value="Docking"/>
    <property type="match status" value="1"/>
</dbReference>
<feature type="domain" description="PKS/mFAS DH" evidence="12">
    <location>
        <begin position="4301"/>
        <end position="4575"/>
    </location>
</feature>
<dbReference type="Pfam" id="PF16197">
    <property type="entry name" value="KAsynt_C_assoc"/>
    <property type="match status" value="3"/>
</dbReference>
<evidence type="ECO:0000256" key="8">
    <source>
        <dbReference type="ARBA" id="ARBA00023315"/>
    </source>
</evidence>
<feature type="domain" description="Ketosynthase family 3 (KS3)" evidence="11">
    <location>
        <begin position="1736"/>
        <end position="2148"/>
    </location>
</feature>
<comment type="pathway">
    <text evidence="2">Antibiotic biosynthesis.</text>
</comment>
<feature type="domain" description="PKS/mFAS DH" evidence="12">
    <location>
        <begin position="2619"/>
        <end position="2893"/>
    </location>
</feature>
<dbReference type="Gene3D" id="3.30.70.3290">
    <property type="match status" value="3"/>
</dbReference>
<dbReference type="Gene3D" id="3.40.47.10">
    <property type="match status" value="3"/>
</dbReference>
<keyword evidence="6" id="KW-0045">Antibiotic biosynthesis</keyword>
<dbReference type="SMART" id="SM00826">
    <property type="entry name" value="PKS_DH"/>
    <property type="match status" value="3"/>
</dbReference>
<dbReference type="GO" id="GO:0006633">
    <property type="term" value="P:fatty acid biosynthetic process"/>
    <property type="evidence" value="ECO:0007669"/>
    <property type="project" value="InterPro"/>
</dbReference>
<dbReference type="InterPro" id="IPR049551">
    <property type="entry name" value="PKS_DH_C"/>
</dbReference>
<dbReference type="InterPro" id="IPR020807">
    <property type="entry name" value="PKS_DH"/>
</dbReference>
<dbReference type="InterPro" id="IPR015083">
    <property type="entry name" value="NorB/c/GfsB-D-like_docking"/>
</dbReference>
<dbReference type="Pfam" id="PF22953">
    <property type="entry name" value="SpnB_Rossmann"/>
    <property type="match status" value="3"/>
</dbReference>